<dbReference type="EMBL" id="LT158599">
    <property type="protein sequence ID" value="CVK32942.1"/>
    <property type="molecule type" value="Genomic_DNA"/>
</dbReference>
<reference evidence="1 2" key="1">
    <citation type="submission" date="2016-01" db="EMBL/GenBank/DDBJ databases">
        <authorList>
            <person name="Manzoor S."/>
        </authorList>
    </citation>
    <scope>NUCLEOTIDE SEQUENCE [LARGE SCALE GENOMIC DNA]</scope>
    <source>
        <strain evidence="1">Methanoculleus sp MAB1</strain>
    </source>
</reference>
<dbReference type="KEGG" id="mema:MMAB1_1729"/>
<evidence type="ECO:0000313" key="2">
    <source>
        <dbReference type="Proteomes" id="UP000069850"/>
    </source>
</evidence>
<dbReference type="Proteomes" id="UP000069850">
    <property type="component" value="Chromosome 1"/>
</dbReference>
<accession>A0A0X3BLA9</accession>
<organism evidence="1 2">
    <name type="scientific">Methanoculleus bourgensis</name>
    <dbReference type="NCBI Taxonomy" id="83986"/>
    <lineage>
        <taxon>Archaea</taxon>
        <taxon>Methanobacteriati</taxon>
        <taxon>Methanobacteriota</taxon>
        <taxon>Stenosarchaea group</taxon>
        <taxon>Methanomicrobia</taxon>
        <taxon>Methanomicrobiales</taxon>
        <taxon>Methanomicrobiaceae</taxon>
        <taxon>Methanoculleus</taxon>
    </lineage>
</organism>
<evidence type="ECO:0000313" key="1">
    <source>
        <dbReference type="EMBL" id="CVK32942.1"/>
    </source>
</evidence>
<dbReference type="AlphaFoldDB" id="A0A0X3BLA9"/>
<name>A0A0X3BLA9_9EURY</name>
<gene>
    <name evidence="1" type="ORF">MMAB1_1729</name>
</gene>
<protein>
    <submittedName>
        <fullName evidence="1">Uncharacterized protein</fullName>
    </submittedName>
</protein>
<proteinExistence type="predicted"/>
<sequence>MVRQWTALRASEEEQENYTASLDTRYSSESIEGGTMGILDRFSMRRQEAAAAPPDAEEGAGIAGLAEALETIKARGALVRWA</sequence>